<dbReference type="InterPro" id="IPR000073">
    <property type="entry name" value="AB_hydrolase_1"/>
</dbReference>
<dbReference type="OrthoDB" id="9775557at2"/>
<dbReference type="SUPFAM" id="SSF53474">
    <property type="entry name" value="alpha/beta-Hydrolases"/>
    <property type="match status" value="1"/>
</dbReference>
<feature type="domain" description="AB hydrolase-1" evidence="1">
    <location>
        <begin position="21"/>
        <end position="239"/>
    </location>
</feature>
<accession>A0A1M6FDV8</accession>
<gene>
    <name evidence="2" type="ORF">SAMN02745751_01451</name>
</gene>
<dbReference type="PANTHER" id="PTHR46438:SF11">
    <property type="entry name" value="LIPASE-RELATED"/>
    <property type="match status" value="1"/>
</dbReference>
<evidence type="ECO:0000313" key="3">
    <source>
        <dbReference type="Proteomes" id="UP000184052"/>
    </source>
</evidence>
<dbReference type="Proteomes" id="UP000184052">
    <property type="component" value="Unassembled WGS sequence"/>
</dbReference>
<protein>
    <submittedName>
        <fullName evidence="2">Pimeloyl-ACP methyl ester carboxylesterase</fullName>
    </submittedName>
</protein>
<name>A0A1M6FDV8_9FIRM</name>
<reference evidence="2 3" key="1">
    <citation type="submission" date="2016-11" db="EMBL/GenBank/DDBJ databases">
        <authorList>
            <person name="Jaros S."/>
            <person name="Januszkiewicz K."/>
            <person name="Wedrychowicz H."/>
        </authorList>
    </citation>
    <scope>NUCLEOTIDE SEQUENCE [LARGE SCALE GENOMIC DNA]</scope>
    <source>
        <strain evidence="2 3">DSM 17477</strain>
    </source>
</reference>
<dbReference type="Pfam" id="PF00561">
    <property type="entry name" value="Abhydrolase_1"/>
    <property type="match status" value="1"/>
</dbReference>
<evidence type="ECO:0000313" key="2">
    <source>
        <dbReference type="EMBL" id="SHI95819.1"/>
    </source>
</evidence>
<dbReference type="AlphaFoldDB" id="A0A1M6FDV8"/>
<keyword evidence="3" id="KW-1185">Reference proteome</keyword>
<dbReference type="InterPro" id="IPR029058">
    <property type="entry name" value="AB_hydrolase_fold"/>
</dbReference>
<organism evidence="2 3">
    <name type="scientific">Dethiosulfatibacter aminovorans DSM 17477</name>
    <dbReference type="NCBI Taxonomy" id="1121476"/>
    <lineage>
        <taxon>Bacteria</taxon>
        <taxon>Bacillati</taxon>
        <taxon>Bacillota</taxon>
        <taxon>Tissierellia</taxon>
        <taxon>Dethiosulfatibacter</taxon>
    </lineage>
</organism>
<dbReference type="STRING" id="1121476.SAMN02745751_01451"/>
<dbReference type="Gene3D" id="3.40.50.1820">
    <property type="entry name" value="alpha/beta hydrolase"/>
    <property type="match status" value="1"/>
</dbReference>
<sequence length="254" mass="28787">MKVEIQGLDINYIQEGQGQDVLLLHGWGGSIETMIPIVNILKNSFRVTAVDLPGFGKSTTPGEVIDSYGYAEIIKGFIDKTGLENIILFGHSHGGRISIILSSRYEDLFDKVILIDSAGIIPKRTATYYIKVYTFKLMKKVYLAFTSKDKRQEVLERFYRKHGSDDFKEADGIMRKIMVKVVNDNLRHHLKDIKSSVLLIWGEKDDATPLYMARIMEKEIPDAGLVVLEGAGHYSYVDDFNTFKVVINSFLQNN</sequence>
<dbReference type="PRINTS" id="PR00111">
    <property type="entry name" value="ABHYDROLASE"/>
</dbReference>
<dbReference type="EMBL" id="FQZL01000008">
    <property type="protein sequence ID" value="SHI95819.1"/>
    <property type="molecule type" value="Genomic_DNA"/>
</dbReference>
<proteinExistence type="predicted"/>
<dbReference type="PANTHER" id="PTHR46438">
    <property type="entry name" value="ALPHA/BETA-HYDROLASES SUPERFAMILY PROTEIN"/>
    <property type="match status" value="1"/>
</dbReference>
<dbReference type="RefSeq" id="WP_073048915.1">
    <property type="nucleotide sequence ID" value="NZ_FQZL01000008.1"/>
</dbReference>
<evidence type="ECO:0000259" key="1">
    <source>
        <dbReference type="Pfam" id="PF00561"/>
    </source>
</evidence>